<evidence type="ECO:0000313" key="1">
    <source>
        <dbReference type="EMBL" id="KAI8547969.1"/>
    </source>
</evidence>
<gene>
    <name evidence="1" type="ORF">RHMOL_Rhmol07G0236400</name>
</gene>
<name>A0ACC0N510_RHOML</name>
<proteinExistence type="predicted"/>
<protein>
    <submittedName>
        <fullName evidence="1">Uncharacterized protein</fullName>
    </submittedName>
</protein>
<dbReference type="EMBL" id="CM046394">
    <property type="protein sequence ID" value="KAI8547969.1"/>
    <property type="molecule type" value="Genomic_DNA"/>
</dbReference>
<reference evidence="1" key="1">
    <citation type="submission" date="2022-02" db="EMBL/GenBank/DDBJ databases">
        <title>Plant Genome Project.</title>
        <authorList>
            <person name="Zhang R.-G."/>
        </authorList>
    </citation>
    <scope>NUCLEOTIDE SEQUENCE</scope>
    <source>
        <strain evidence="1">AT1</strain>
    </source>
</reference>
<keyword evidence="2" id="KW-1185">Reference proteome</keyword>
<dbReference type="Proteomes" id="UP001062846">
    <property type="component" value="Chromosome 7"/>
</dbReference>
<accession>A0ACC0N510</accession>
<sequence>MQKQSRYSNSQLHGLLLLMMSCFYNIVPLLGAQNASSTGLIEVDVGLILDLDDIQGKMSHTCTSMALEDFYASNQTRSTKIVLHPRDSRNDVVEAASAVELF</sequence>
<organism evidence="1 2">
    <name type="scientific">Rhododendron molle</name>
    <name type="common">Chinese azalea</name>
    <name type="synonym">Azalea mollis</name>
    <dbReference type="NCBI Taxonomy" id="49168"/>
    <lineage>
        <taxon>Eukaryota</taxon>
        <taxon>Viridiplantae</taxon>
        <taxon>Streptophyta</taxon>
        <taxon>Embryophyta</taxon>
        <taxon>Tracheophyta</taxon>
        <taxon>Spermatophyta</taxon>
        <taxon>Magnoliopsida</taxon>
        <taxon>eudicotyledons</taxon>
        <taxon>Gunneridae</taxon>
        <taxon>Pentapetalae</taxon>
        <taxon>asterids</taxon>
        <taxon>Ericales</taxon>
        <taxon>Ericaceae</taxon>
        <taxon>Ericoideae</taxon>
        <taxon>Rhodoreae</taxon>
        <taxon>Rhododendron</taxon>
    </lineage>
</organism>
<comment type="caution">
    <text evidence="1">The sequence shown here is derived from an EMBL/GenBank/DDBJ whole genome shotgun (WGS) entry which is preliminary data.</text>
</comment>
<evidence type="ECO:0000313" key="2">
    <source>
        <dbReference type="Proteomes" id="UP001062846"/>
    </source>
</evidence>